<feature type="domain" description="DUF4266" evidence="2">
    <location>
        <begin position="22"/>
        <end position="71"/>
    </location>
</feature>
<dbReference type="Proteomes" id="UP000559010">
    <property type="component" value="Unassembled WGS sequence"/>
</dbReference>
<evidence type="ECO:0000313" key="4">
    <source>
        <dbReference type="Proteomes" id="UP000559010"/>
    </source>
</evidence>
<evidence type="ECO:0000313" key="3">
    <source>
        <dbReference type="EMBL" id="NMM47656.1"/>
    </source>
</evidence>
<evidence type="ECO:0000259" key="2">
    <source>
        <dbReference type="Pfam" id="PF14086"/>
    </source>
</evidence>
<dbReference type="Pfam" id="PF14086">
    <property type="entry name" value="DUF4266"/>
    <property type="match status" value="1"/>
</dbReference>
<organism evidence="3 4">
    <name type="scientific">Marinigracilibium pacificum</name>
    <dbReference type="NCBI Taxonomy" id="2729599"/>
    <lineage>
        <taxon>Bacteria</taxon>
        <taxon>Pseudomonadati</taxon>
        <taxon>Bacteroidota</taxon>
        <taxon>Cytophagia</taxon>
        <taxon>Cytophagales</taxon>
        <taxon>Flammeovirgaceae</taxon>
        <taxon>Marinigracilibium</taxon>
    </lineage>
</organism>
<keyword evidence="1" id="KW-0732">Signal</keyword>
<feature type="chain" id="PRO_5032885502" evidence="1">
    <location>
        <begin position="21"/>
        <end position="71"/>
    </location>
</feature>
<keyword evidence="4" id="KW-1185">Reference proteome</keyword>
<comment type="caution">
    <text evidence="3">The sequence shown here is derived from an EMBL/GenBank/DDBJ whole genome shotgun (WGS) entry which is preliminary data.</text>
</comment>
<reference evidence="3 4" key="1">
    <citation type="submission" date="2020-04" db="EMBL/GenBank/DDBJ databases">
        <title>Flammeovirgaceae bacterium KN852 isolated from deep sea.</title>
        <authorList>
            <person name="Zhang D.-C."/>
        </authorList>
    </citation>
    <scope>NUCLEOTIDE SEQUENCE [LARGE SCALE GENOMIC DNA]</scope>
    <source>
        <strain evidence="3 4">KN852</strain>
    </source>
</reference>
<dbReference type="PROSITE" id="PS51257">
    <property type="entry name" value="PROKAR_LIPOPROTEIN"/>
    <property type="match status" value="1"/>
</dbReference>
<feature type="signal peptide" evidence="1">
    <location>
        <begin position="1"/>
        <end position="20"/>
    </location>
</feature>
<dbReference type="InterPro" id="IPR025362">
    <property type="entry name" value="DUF4266"/>
</dbReference>
<gene>
    <name evidence="3" type="ORF">HH304_04535</name>
</gene>
<dbReference type="RefSeq" id="WP_169678273.1">
    <property type="nucleotide sequence ID" value="NZ_JABBNU010000002.1"/>
</dbReference>
<dbReference type="EMBL" id="JABBNU010000002">
    <property type="protein sequence ID" value="NMM47656.1"/>
    <property type="molecule type" value="Genomic_DNA"/>
</dbReference>
<sequence length="71" mass="7805">MKVKRLLFFVISLLWLQSCVSVKPYEQIYINDPDMQMGSDSGDNFQKYVHSIREGATPAGSTKGSGGCGCN</sequence>
<evidence type="ECO:0000256" key="1">
    <source>
        <dbReference type="SAM" id="SignalP"/>
    </source>
</evidence>
<dbReference type="AlphaFoldDB" id="A0A848IVE3"/>
<accession>A0A848IVE3</accession>
<name>A0A848IVE3_9BACT</name>
<protein>
    <submittedName>
        <fullName evidence="3">DUF4266 domain-containing protein</fullName>
    </submittedName>
</protein>
<proteinExistence type="predicted"/>